<keyword evidence="1" id="KW-0175">Coiled coil</keyword>
<keyword evidence="3" id="KW-1185">Reference proteome</keyword>
<accession>A0A0R2BHN5</accession>
<organism evidence="2 3">
    <name type="scientific">Lapidilactobacillus dextrinicus DSM 20335</name>
    <dbReference type="NCBI Taxonomy" id="1423738"/>
    <lineage>
        <taxon>Bacteria</taxon>
        <taxon>Bacillati</taxon>
        <taxon>Bacillota</taxon>
        <taxon>Bacilli</taxon>
        <taxon>Lactobacillales</taxon>
        <taxon>Lactobacillaceae</taxon>
        <taxon>Lapidilactobacillus</taxon>
    </lineage>
</organism>
<protein>
    <submittedName>
        <fullName evidence="2">Uncharacterized protein</fullName>
    </submittedName>
</protein>
<dbReference type="PATRIC" id="fig|1423738.3.peg.282"/>
<feature type="coiled-coil region" evidence="1">
    <location>
        <begin position="182"/>
        <end position="229"/>
    </location>
</feature>
<sequence>MNDKIQYYNDLMKLTYGDAINKLLSLHGASTDDYYREQSYNRFFNQEIKSITKGKFTRTADGLYCHHIDEDKYLNLSDINYIRKNNYPFELQRKERLVFCDLFEHLILHALIAKETNGKFGFPGYITYISPMIEDWFIAQNQPLGKEWMMNCYHRAYLNPKEAQDVLDSVKLILPKRCIDKINEIDQEIEEFNRQRESFLKAKKEWENGREEREKKERIQLRIRQENEEKIKINKFYEKYPKFKELNIQINTPRKRLLSMLYELKYDKSFATKKDFETFKLSAFREDILQELYRTILLTSSNK</sequence>
<evidence type="ECO:0000256" key="1">
    <source>
        <dbReference type="SAM" id="Coils"/>
    </source>
</evidence>
<proteinExistence type="predicted"/>
<dbReference type="AlphaFoldDB" id="A0A0R2BHN5"/>
<gene>
    <name evidence="2" type="ORF">FC84_GL000279</name>
</gene>
<dbReference type="RefSeq" id="WP_057756785.1">
    <property type="nucleotide sequence ID" value="NZ_AYYK01000009.1"/>
</dbReference>
<dbReference type="Proteomes" id="UP000051813">
    <property type="component" value="Unassembled WGS sequence"/>
</dbReference>
<comment type="caution">
    <text evidence="2">The sequence shown here is derived from an EMBL/GenBank/DDBJ whole genome shotgun (WGS) entry which is preliminary data.</text>
</comment>
<evidence type="ECO:0000313" key="3">
    <source>
        <dbReference type="Proteomes" id="UP000051813"/>
    </source>
</evidence>
<reference evidence="2 3" key="1">
    <citation type="journal article" date="2015" name="Genome Announc.">
        <title>Expanding the biotechnology potential of lactobacilli through comparative genomics of 213 strains and associated genera.</title>
        <authorList>
            <person name="Sun Z."/>
            <person name="Harris H.M."/>
            <person name="McCann A."/>
            <person name="Guo C."/>
            <person name="Argimon S."/>
            <person name="Zhang W."/>
            <person name="Yang X."/>
            <person name="Jeffery I.B."/>
            <person name="Cooney J.C."/>
            <person name="Kagawa T.F."/>
            <person name="Liu W."/>
            <person name="Song Y."/>
            <person name="Salvetti E."/>
            <person name="Wrobel A."/>
            <person name="Rasinkangas P."/>
            <person name="Parkhill J."/>
            <person name="Rea M.C."/>
            <person name="O'Sullivan O."/>
            <person name="Ritari J."/>
            <person name="Douillard F.P."/>
            <person name="Paul Ross R."/>
            <person name="Yang R."/>
            <person name="Briner A.E."/>
            <person name="Felis G.E."/>
            <person name="de Vos W.M."/>
            <person name="Barrangou R."/>
            <person name="Klaenhammer T.R."/>
            <person name="Caufield P.W."/>
            <person name="Cui Y."/>
            <person name="Zhang H."/>
            <person name="O'Toole P.W."/>
        </authorList>
    </citation>
    <scope>NUCLEOTIDE SEQUENCE [LARGE SCALE GENOMIC DNA]</scope>
    <source>
        <strain evidence="2 3">DSM 20335</strain>
    </source>
</reference>
<evidence type="ECO:0000313" key="2">
    <source>
        <dbReference type="EMBL" id="KRM78801.1"/>
    </source>
</evidence>
<dbReference type="EMBL" id="AYYK01000009">
    <property type="protein sequence ID" value="KRM78801.1"/>
    <property type="molecule type" value="Genomic_DNA"/>
</dbReference>
<name>A0A0R2BHN5_9LACO</name>